<sequence>MTTKLEDRLLGLAVAALLTAIGGELAGVAALVSLGVTTFALALATLLVVMTLSLIVGLRRTSGPDMHPVSTTNRPH</sequence>
<accession>A0A544QQD8</accession>
<evidence type="ECO:0000313" key="3">
    <source>
        <dbReference type="Proteomes" id="UP000315385"/>
    </source>
</evidence>
<feature type="transmembrane region" description="Helical" evidence="1">
    <location>
        <begin position="36"/>
        <end position="58"/>
    </location>
</feature>
<keyword evidence="3" id="KW-1185">Reference proteome</keyword>
<dbReference type="RefSeq" id="WP_142442239.1">
    <property type="nucleotide sequence ID" value="NZ_SESI01000001.1"/>
</dbReference>
<dbReference type="AlphaFoldDB" id="A0A544QQD8"/>
<organism evidence="2 3">
    <name type="scientific">Halonotius roseus</name>
    <dbReference type="NCBI Taxonomy" id="2511997"/>
    <lineage>
        <taxon>Archaea</taxon>
        <taxon>Methanobacteriati</taxon>
        <taxon>Methanobacteriota</taxon>
        <taxon>Stenosarchaea group</taxon>
        <taxon>Halobacteria</taxon>
        <taxon>Halobacteriales</taxon>
        <taxon>Haloferacaceae</taxon>
        <taxon>Halonotius</taxon>
    </lineage>
</organism>
<name>A0A544QQD8_9EURY</name>
<dbReference type="EMBL" id="SESI01000001">
    <property type="protein sequence ID" value="TQQ81665.1"/>
    <property type="molecule type" value="Genomic_DNA"/>
</dbReference>
<evidence type="ECO:0000256" key="1">
    <source>
        <dbReference type="SAM" id="Phobius"/>
    </source>
</evidence>
<comment type="caution">
    <text evidence="2">The sequence shown here is derived from an EMBL/GenBank/DDBJ whole genome shotgun (WGS) entry which is preliminary data.</text>
</comment>
<reference evidence="2 3" key="1">
    <citation type="submission" date="2019-02" db="EMBL/GenBank/DDBJ databases">
        <title>Halonotius sp. a new haloqrchaeon isolated from saline water.</title>
        <authorList>
            <person name="Duran-Viseras A."/>
            <person name="Sanchez-Porro C."/>
            <person name="Ventosa A."/>
        </authorList>
    </citation>
    <scope>NUCLEOTIDE SEQUENCE [LARGE SCALE GENOMIC DNA]</scope>
    <source>
        <strain evidence="2 3">F9-27</strain>
    </source>
</reference>
<keyword evidence="1" id="KW-1133">Transmembrane helix</keyword>
<protein>
    <submittedName>
        <fullName evidence="2">Uncharacterized protein</fullName>
    </submittedName>
</protein>
<gene>
    <name evidence="2" type="ORF">EWF95_01615</name>
</gene>
<proteinExistence type="predicted"/>
<evidence type="ECO:0000313" key="2">
    <source>
        <dbReference type="EMBL" id="TQQ81665.1"/>
    </source>
</evidence>
<keyword evidence="1" id="KW-0472">Membrane</keyword>
<dbReference type="Proteomes" id="UP000315385">
    <property type="component" value="Unassembled WGS sequence"/>
</dbReference>
<keyword evidence="1" id="KW-0812">Transmembrane</keyword>